<gene>
    <name evidence="2" type="ORF">HU200_015263</name>
</gene>
<evidence type="ECO:0000313" key="2">
    <source>
        <dbReference type="EMBL" id="KAF8732913.1"/>
    </source>
</evidence>
<dbReference type="EMBL" id="JACEFO010001603">
    <property type="protein sequence ID" value="KAF8732913.1"/>
    <property type="molecule type" value="Genomic_DNA"/>
</dbReference>
<dbReference type="OrthoDB" id="687961at2759"/>
<organism evidence="2 3">
    <name type="scientific">Digitaria exilis</name>
    <dbReference type="NCBI Taxonomy" id="1010633"/>
    <lineage>
        <taxon>Eukaryota</taxon>
        <taxon>Viridiplantae</taxon>
        <taxon>Streptophyta</taxon>
        <taxon>Embryophyta</taxon>
        <taxon>Tracheophyta</taxon>
        <taxon>Spermatophyta</taxon>
        <taxon>Magnoliopsida</taxon>
        <taxon>Liliopsida</taxon>
        <taxon>Poales</taxon>
        <taxon>Poaceae</taxon>
        <taxon>PACMAD clade</taxon>
        <taxon>Panicoideae</taxon>
        <taxon>Panicodae</taxon>
        <taxon>Paniceae</taxon>
        <taxon>Anthephorinae</taxon>
        <taxon>Digitaria</taxon>
    </lineage>
</organism>
<accession>A0A835KKT1</accession>
<name>A0A835KKT1_9POAL</name>
<reference evidence="2" key="1">
    <citation type="submission" date="2020-07" db="EMBL/GenBank/DDBJ databases">
        <title>Genome sequence and genetic diversity analysis of an under-domesticated orphan crop, white fonio (Digitaria exilis).</title>
        <authorList>
            <person name="Bennetzen J.L."/>
            <person name="Chen S."/>
            <person name="Ma X."/>
            <person name="Wang X."/>
            <person name="Yssel A.E.J."/>
            <person name="Chaluvadi S.R."/>
            <person name="Johnson M."/>
            <person name="Gangashetty P."/>
            <person name="Hamidou F."/>
            <person name="Sanogo M.D."/>
            <person name="Zwaenepoel A."/>
            <person name="Wallace J."/>
            <person name="Van De Peer Y."/>
            <person name="Van Deynze A."/>
        </authorList>
    </citation>
    <scope>NUCLEOTIDE SEQUENCE</scope>
    <source>
        <tissue evidence="2">Leaves</tissue>
    </source>
</reference>
<feature type="domain" description="DUF1618" evidence="1">
    <location>
        <begin position="152"/>
        <end position="303"/>
    </location>
</feature>
<evidence type="ECO:0000259" key="1">
    <source>
        <dbReference type="Pfam" id="PF07762"/>
    </source>
</evidence>
<evidence type="ECO:0000313" key="3">
    <source>
        <dbReference type="Proteomes" id="UP000636709"/>
    </source>
</evidence>
<comment type="caution">
    <text evidence="2">The sequence shown here is derived from an EMBL/GenBank/DDBJ whole genome shotgun (WGS) entry which is preliminary data.</text>
</comment>
<keyword evidence="3" id="KW-1185">Reference proteome</keyword>
<dbReference type="PANTHER" id="PTHR33074">
    <property type="entry name" value="EXPRESSED PROTEIN-RELATED"/>
    <property type="match status" value="1"/>
</dbReference>
<dbReference type="Proteomes" id="UP000636709">
    <property type="component" value="Unassembled WGS sequence"/>
</dbReference>
<dbReference type="AlphaFoldDB" id="A0A835KKT1"/>
<dbReference type="Pfam" id="PF07762">
    <property type="entry name" value="DUF1618"/>
    <property type="match status" value="1"/>
</dbReference>
<protein>
    <recommendedName>
        <fullName evidence="1">DUF1618 domain-containing protein</fullName>
    </recommendedName>
</protein>
<dbReference type="InterPro" id="IPR011676">
    <property type="entry name" value="DUF1618"/>
</dbReference>
<proteinExistence type="predicted"/>
<dbReference type="PANTHER" id="PTHR33074:SF114">
    <property type="entry name" value="DUF1618 DOMAIN-CONTAINING PROTEIN"/>
    <property type="match status" value="1"/>
</dbReference>
<sequence length="362" mass="41724">MEPQVLATDENLVLLRIVVCPEKDRDITYGNDLYVYQPAGDDGPSLTRLQRPPGGIYFGSYQVGILSCHANRCDDHNQEKFYMVAALCVDKFELGRGRFVLYLYNSKIKTWTISNVSVEDEHFQKYQEEGWFLYQITRVIAVGGEDATVAFVDLWRGILLCDLSHVMDKPCLRYVPLPGWPGSPEFGDAYLSRDIAVVRGHFRFVRHKLWWKNSACPTCCRDECVEDGWKATVWTRPVSACSLVDDSWERVCDMESSKMDVKSCPDFQLLPKFNDYEGRPLSPFKRLHVSLPTLIWHIDDTVCFMVKINRGDAKAWVVTVEVMNNRLLGVAEFDAERYIRIGFAYLHSRISQYLKRAPETLF</sequence>